<dbReference type="AlphaFoldDB" id="A0A975B6U9"/>
<keyword evidence="2" id="KW-1185">Reference proteome</keyword>
<evidence type="ECO:0000313" key="2">
    <source>
        <dbReference type="Proteomes" id="UP000663720"/>
    </source>
</evidence>
<sequence length="37" mass="4444">MMILFVCTYSGLQIYFIMNNISKRLAYQVKIKQQPLF</sequence>
<protein>
    <submittedName>
        <fullName evidence="1">Uncharacterized protein</fullName>
    </submittedName>
</protein>
<name>A0A975B6U9_9BACT</name>
<dbReference type="Proteomes" id="UP000663720">
    <property type="component" value="Chromosome"/>
</dbReference>
<proteinExistence type="predicted"/>
<reference evidence="1" key="1">
    <citation type="journal article" date="2021" name="Microb. Physiol.">
        <title>Proteogenomic Insights into the Physiology of Marine, Sulfate-Reducing, Filamentous Desulfonema limicola and Desulfonema magnum.</title>
        <authorList>
            <person name="Schnaars V."/>
            <person name="Wohlbrand L."/>
            <person name="Scheve S."/>
            <person name="Hinrichs C."/>
            <person name="Reinhardt R."/>
            <person name="Rabus R."/>
        </authorList>
    </citation>
    <scope>NUCLEOTIDE SEQUENCE</scope>
    <source>
        <strain evidence="1">5ac10</strain>
    </source>
</reference>
<organism evidence="1 2">
    <name type="scientific">Desulfonema limicola</name>
    <dbReference type="NCBI Taxonomy" id="45656"/>
    <lineage>
        <taxon>Bacteria</taxon>
        <taxon>Pseudomonadati</taxon>
        <taxon>Thermodesulfobacteriota</taxon>
        <taxon>Desulfobacteria</taxon>
        <taxon>Desulfobacterales</taxon>
        <taxon>Desulfococcaceae</taxon>
        <taxon>Desulfonema</taxon>
    </lineage>
</organism>
<evidence type="ECO:0000313" key="1">
    <source>
        <dbReference type="EMBL" id="QTA79883.1"/>
    </source>
</evidence>
<accession>A0A975B6U9</accession>
<dbReference type="EMBL" id="CP061799">
    <property type="protein sequence ID" value="QTA79883.1"/>
    <property type="molecule type" value="Genomic_DNA"/>
</dbReference>
<gene>
    <name evidence="1" type="ORF">dnl_21650</name>
</gene>
<dbReference type="KEGG" id="dli:dnl_21650"/>